<protein>
    <submittedName>
        <fullName evidence="7">Hydrolase</fullName>
    </submittedName>
</protein>
<dbReference type="Proteomes" id="UP000813385">
    <property type="component" value="Unassembled WGS sequence"/>
</dbReference>
<reference evidence="7" key="1">
    <citation type="journal article" date="2021" name="Nat. Commun.">
        <title>Genetic determinants of endophytism in the Arabidopsis root mycobiome.</title>
        <authorList>
            <person name="Mesny F."/>
            <person name="Miyauchi S."/>
            <person name="Thiergart T."/>
            <person name="Pickel B."/>
            <person name="Atanasova L."/>
            <person name="Karlsson M."/>
            <person name="Huettel B."/>
            <person name="Barry K.W."/>
            <person name="Haridas S."/>
            <person name="Chen C."/>
            <person name="Bauer D."/>
            <person name="Andreopoulos W."/>
            <person name="Pangilinan J."/>
            <person name="LaButti K."/>
            <person name="Riley R."/>
            <person name="Lipzen A."/>
            <person name="Clum A."/>
            <person name="Drula E."/>
            <person name="Henrissat B."/>
            <person name="Kohler A."/>
            <person name="Grigoriev I.V."/>
            <person name="Martin F.M."/>
            <person name="Hacquard S."/>
        </authorList>
    </citation>
    <scope>NUCLEOTIDE SEQUENCE</scope>
    <source>
        <strain evidence="7">MPI-CAGE-AT-0016</strain>
    </source>
</reference>
<dbReference type="Gene3D" id="2.115.10.20">
    <property type="entry name" value="Glycosyl hydrolase domain, family 43"/>
    <property type="match status" value="1"/>
</dbReference>
<dbReference type="Pfam" id="PF04616">
    <property type="entry name" value="Glyco_hydro_43"/>
    <property type="match status" value="1"/>
</dbReference>
<dbReference type="InterPro" id="IPR023296">
    <property type="entry name" value="Glyco_hydro_beta-prop_sf"/>
</dbReference>
<name>A0A8K0X1U1_9PEZI</name>
<dbReference type="OrthoDB" id="272289at2759"/>
<comment type="caution">
    <text evidence="7">The sequence shown here is derived from an EMBL/GenBank/DDBJ whole genome shotgun (WGS) entry which is preliminary data.</text>
</comment>
<gene>
    <name evidence="7" type="ORF">B0T11DRAFT_95934</name>
</gene>
<dbReference type="PANTHER" id="PTHR43817:SF1">
    <property type="entry name" value="HYDROLASE, FAMILY 43, PUTATIVE (AFU_ORTHOLOGUE AFUA_3G01660)-RELATED"/>
    <property type="match status" value="1"/>
</dbReference>
<dbReference type="GO" id="GO:0005975">
    <property type="term" value="P:carbohydrate metabolic process"/>
    <property type="evidence" value="ECO:0007669"/>
    <property type="project" value="InterPro"/>
</dbReference>
<dbReference type="GO" id="GO:0004553">
    <property type="term" value="F:hydrolase activity, hydrolyzing O-glycosyl compounds"/>
    <property type="evidence" value="ECO:0007669"/>
    <property type="project" value="InterPro"/>
</dbReference>
<proteinExistence type="inferred from homology"/>
<evidence type="ECO:0000256" key="1">
    <source>
        <dbReference type="ARBA" id="ARBA00009865"/>
    </source>
</evidence>
<evidence type="ECO:0000313" key="8">
    <source>
        <dbReference type="Proteomes" id="UP000813385"/>
    </source>
</evidence>
<evidence type="ECO:0000256" key="5">
    <source>
        <dbReference type="RuleBase" id="RU361187"/>
    </source>
</evidence>
<comment type="similarity">
    <text evidence="1 5">Belongs to the glycosyl hydrolase 43 family.</text>
</comment>
<keyword evidence="8" id="KW-1185">Reference proteome</keyword>
<dbReference type="InterPro" id="IPR006710">
    <property type="entry name" value="Glyco_hydro_43"/>
</dbReference>
<evidence type="ECO:0000313" key="7">
    <source>
        <dbReference type="EMBL" id="KAH7357740.1"/>
    </source>
</evidence>
<sequence length="384" mass="42472">MIFGQARRHELSRVLLLELQSRYNMFAGWKSRVALGLLFSSLAVAFENPIRAPAPDPSLVTADGIYYLTFTSYDRITIVRSDRLNGLIDGEQRTVWTDTNSTRNANMWAPELHRIDGTWYMFYSSCDSSLPCCDSCSTRVLRGCDDAGPFDCKFDHLADLVPPEGQRGGLDNNFAFSIDGTFLEVPEHGRYHVLSIRDNKFNQAIAITQLDTEKWTVGAWHVISIPDQPWERNITGAAAPPQDDLIGVNEAPHPLVHGDDLWLCYSGSNCGTPNYSLGLLHWNGGDPLLASSWDKTGPVFAQANGLYGTAHNSFFTSPDGTEIWNAFHATTRSTGSCGGDRFTSAHIVTFDENNVPHFGEPRPIGEVQVPPSGDKESTCRKGRL</sequence>
<evidence type="ECO:0000256" key="6">
    <source>
        <dbReference type="SAM" id="MobiDB-lite"/>
    </source>
</evidence>
<feature type="region of interest" description="Disordered" evidence="6">
    <location>
        <begin position="357"/>
        <end position="384"/>
    </location>
</feature>
<dbReference type="PANTHER" id="PTHR43817">
    <property type="entry name" value="GLYCOSYL HYDROLASE"/>
    <property type="match status" value="1"/>
</dbReference>
<dbReference type="EMBL" id="JAGPXD010000004">
    <property type="protein sequence ID" value="KAH7357740.1"/>
    <property type="molecule type" value="Genomic_DNA"/>
</dbReference>
<feature type="compositionally biased region" description="Basic and acidic residues" evidence="6">
    <location>
        <begin position="373"/>
        <end position="384"/>
    </location>
</feature>
<accession>A0A8K0X1U1</accession>
<evidence type="ECO:0000256" key="2">
    <source>
        <dbReference type="ARBA" id="ARBA00022729"/>
    </source>
</evidence>
<dbReference type="AlphaFoldDB" id="A0A8K0X1U1"/>
<dbReference type="SUPFAM" id="SSF75005">
    <property type="entry name" value="Arabinanase/levansucrase/invertase"/>
    <property type="match status" value="1"/>
</dbReference>
<organism evidence="7 8">
    <name type="scientific">Plectosphaerella cucumerina</name>
    <dbReference type="NCBI Taxonomy" id="40658"/>
    <lineage>
        <taxon>Eukaryota</taxon>
        <taxon>Fungi</taxon>
        <taxon>Dikarya</taxon>
        <taxon>Ascomycota</taxon>
        <taxon>Pezizomycotina</taxon>
        <taxon>Sordariomycetes</taxon>
        <taxon>Hypocreomycetidae</taxon>
        <taxon>Glomerellales</taxon>
        <taxon>Plectosphaerellaceae</taxon>
        <taxon>Plectosphaerella</taxon>
    </lineage>
</organism>
<keyword evidence="3 5" id="KW-0378">Hydrolase</keyword>
<evidence type="ECO:0000256" key="3">
    <source>
        <dbReference type="ARBA" id="ARBA00022801"/>
    </source>
</evidence>
<dbReference type="CDD" id="cd18820">
    <property type="entry name" value="GH43_LbAraf43-like"/>
    <property type="match status" value="1"/>
</dbReference>
<evidence type="ECO:0000256" key="4">
    <source>
        <dbReference type="ARBA" id="ARBA00023295"/>
    </source>
</evidence>
<keyword evidence="2" id="KW-0732">Signal</keyword>
<keyword evidence="4 5" id="KW-0326">Glycosidase</keyword>